<dbReference type="EMBL" id="SRLO01008656">
    <property type="protein sequence ID" value="TNN27239.1"/>
    <property type="molecule type" value="Genomic_DNA"/>
</dbReference>
<feature type="compositionally biased region" description="Basic and acidic residues" evidence="1">
    <location>
        <begin position="56"/>
        <end position="76"/>
    </location>
</feature>
<evidence type="ECO:0000313" key="2">
    <source>
        <dbReference type="EMBL" id="TNN27239.1"/>
    </source>
</evidence>
<dbReference type="AlphaFoldDB" id="A0A4Z2EEF6"/>
<protein>
    <submittedName>
        <fullName evidence="2">Uncharacterized protein</fullName>
    </submittedName>
</protein>
<comment type="caution">
    <text evidence="2">The sequence shown here is derived from an EMBL/GenBank/DDBJ whole genome shotgun (WGS) entry which is preliminary data.</text>
</comment>
<evidence type="ECO:0000313" key="3">
    <source>
        <dbReference type="Proteomes" id="UP000314294"/>
    </source>
</evidence>
<organism evidence="2 3">
    <name type="scientific">Liparis tanakae</name>
    <name type="common">Tanaka's snailfish</name>
    <dbReference type="NCBI Taxonomy" id="230148"/>
    <lineage>
        <taxon>Eukaryota</taxon>
        <taxon>Metazoa</taxon>
        <taxon>Chordata</taxon>
        <taxon>Craniata</taxon>
        <taxon>Vertebrata</taxon>
        <taxon>Euteleostomi</taxon>
        <taxon>Actinopterygii</taxon>
        <taxon>Neopterygii</taxon>
        <taxon>Teleostei</taxon>
        <taxon>Neoteleostei</taxon>
        <taxon>Acanthomorphata</taxon>
        <taxon>Eupercaria</taxon>
        <taxon>Perciformes</taxon>
        <taxon>Cottioidei</taxon>
        <taxon>Cottales</taxon>
        <taxon>Liparidae</taxon>
        <taxon>Liparis</taxon>
    </lineage>
</organism>
<keyword evidence="3" id="KW-1185">Reference proteome</keyword>
<evidence type="ECO:0000256" key="1">
    <source>
        <dbReference type="SAM" id="MobiDB-lite"/>
    </source>
</evidence>
<reference evidence="2 3" key="1">
    <citation type="submission" date="2019-03" db="EMBL/GenBank/DDBJ databases">
        <title>First draft genome of Liparis tanakae, snailfish: a comprehensive survey of snailfish specific genes.</title>
        <authorList>
            <person name="Kim W."/>
            <person name="Song I."/>
            <person name="Jeong J.-H."/>
            <person name="Kim D."/>
            <person name="Kim S."/>
            <person name="Ryu S."/>
            <person name="Song J.Y."/>
            <person name="Lee S.K."/>
        </authorList>
    </citation>
    <scope>NUCLEOTIDE SEQUENCE [LARGE SCALE GENOMIC DNA]</scope>
    <source>
        <tissue evidence="2">Muscle</tissue>
    </source>
</reference>
<sequence>MLAGRWLCDAFKYHLSVQTQAAALASDNVWNDVPSGFQDQLLSICITRAAKKSREWRRGGGEEEAARRRGGGEEARRRRRRRRRRGGGEEARKRRRRGGVHATLQSGCWKHSPTLTHDSGSLSLVCCEQLHQTLAHLVGHRIVSMTTGIIGPVSSAGSKPVIISETCCILIGP</sequence>
<name>A0A4Z2EEF6_9TELE</name>
<gene>
    <name evidence="2" type="ORF">EYF80_062619</name>
</gene>
<feature type="region of interest" description="Disordered" evidence="1">
    <location>
        <begin position="56"/>
        <end position="98"/>
    </location>
</feature>
<accession>A0A4Z2EEF6</accession>
<dbReference type="Proteomes" id="UP000314294">
    <property type="component" value="Unassembled WGS sequence"/>
</dbReference>
<proteinExistence type="predicted"/>